<evidence type="ECO:0000313" key="2">
    <source>
        <dbReference type="EMBL" id="VYU26140.1"/>
    </source>
</evidence>
<protein>
    <submittedName>
        <fullName evidence="2">Uncharacterized protein</fullName>
    </submittedName>
</protein>
<feature type="region of interest" description="Disordered" evidence="1">
    <location>
        <begin position="1"/>
        <end position="20"/>
    </location>
</feature>
<evidence type="ECO:0000256" key="1">
    <source>
        <dbReference type="SAM" id="MobiDB-lite"/>
    </source>
</evidence>
<reference evidence="2" key="1">
    <citation type="submission" date="2019-11" db="EMBL/GenBank/DDBJ databases">
        <authorList>
            <person name="Feng L."/>
        </authorList>
    </citation>
    <scope>NUCLEOTIDE SEQUENCE</scope>
    <source>
        <strain evidence="2">VrattiLFYP33</strain>
    </source>
</reference>
<sequence>MAQEFGTVNNASAKSREERETTLRKQYEAVFYDPADIVKKAKLAKERIENYLEEIDAILGNATEMTTITVSY</sequence>
<accession>A0A6N3DB38</accession>
<dbReference type="RefSeq" id="WP_021840696.1">
    <property type="nucleotide sequence ID" value="NZ_CACRUX010000057.1"/>
</dbReference>
<feature type="compositionally biased region" description="Polar residues" evidence="1">
    <location>
        <begin position="1"/>
        <end position="13"/>
    </location>
</feature>
<proteinExistence type="predicted"/>
<gene>
    <name evidence="2" type="ORF">VRLFYP33_01577</name>
</gene>
<name>A0A6N3DB38_9FIRM</name>
<dbReference type="EMBL" id="CACRUX010000057">
    <property type="protein sequence ID" value="VYU26140.1"/>
    <property type="molecule type" value="Genomic_DNA"/>
</dbReference>
<dbReference type="AlphaFoldDB" id="A0A6N3DB38"/>
<organism evidence="2">
    <name type="scientific">Veillonella ratti</name>
    <dbReference type="NCBI Taxonomy" id="103892"/>
    <lineage>
        <taxon>Bacteria</taxon>
        <taxon>Bacillati</taxon>
        <taxon>Bacillota</taxon>
        <taxon>Negativicutes</taxon>
        <taxon>Veillonellales</taxon>
        <taxon>Veillonellaceae</taxon>
        <taxon>Veillonella</taxon>
    </lineage>
</organism>